<reference evidence="1" key="1">
    <citation type="journal article" date="2016" name="Genome Biol. Evol.">
        <title>Evolution of chromosomal Clostridium botulinum type E neurotoxin gene clusters: evidence provided by their rare plasmid borne counterparts.</title>
        <authorList>
            <person name="Carter A.T."/>
            <person name="Austin J.W."/>
            <person name="Weedmark K.A."/>
            <person name="Peck M.W."/>
        </authorList>
    </citation>
    <scope>NUCLEOTIDE SEQUENCE</scope>
    <source>
        <strain evidence="1">IFR 12/29</strain>
        <plasmid evidence="1">p12/29</plasmid>
    </source>
</reference>
<name>A0A126JHW5_CLOBO</name>
<keyword evidence="1" id="KW-0614">Plasmid</keyword>
<sequence length="60" mass="6757">MMGRKNTNTTLDVDLYKKIRILALKKGCNANDLIEEGMKAILKKYNNLGDNNEGDLNESI</sequence>
<dbReference type="EMBL" id="KT897275">
    <property type="protein sequence ID" value="ALT05383.1"/>
    <property type="molecule type" value="Genomic_DNA"/>
</dbReference>
<proteinExistence type="predicted"/>
<geneLocation type="plasmid" evidence="1">
    <name>p12/29</name>
</geneLocation>
<dbReference type="AlphaFoldDB" id="A0A126JHW5"/>
<protein>
    <recommendedName>
        <fullName evidence="2">CopG family transcriptional regulator</fullName>
    </recommendedName>
</protein>
<accession>A0A126JHW5</accession>
<organism evidence="1">
    <name type="scientific">Clostridium botulinum</name>
    <dbReference type="NCBI Taxonomy" id="1491"/>
    <lineage>
        <taxon>Bacteria</taxon>
        <taxon>Bacillati</taxon>
        <taxon>Bacillota</taxon>
        <taxon>Clostridia</taxon>
        <taxon>Eubacteriales</taxon>
        <taxon>Clostridiaceae</taxon>
        <taxon>Clostridium</taxon>
    </lineage>
</organism>
<evidence type="ECO:0000313" key="1">
    <source>
        <dbReference type="EMBL" id="ALT05383.1"/>
    </source>
</evidence>
<evidence type="ECO:0008006" key="2">
    <source>
        <dbReference type="Google" id="ProtNLM"/>
    </source>
</evidence>